<organism evidence="1 2">
    <name type="scientific">Caenorhabditis briggsae</name>
    <dbReference type="NCBI Taxonomy" id="6238"/>
    <lineage>
        <taxon>Eukaryota</taxon>
        <taxon>Metazoa</taxon>
        <taxon>Ecdysozoa</taxon>
        <taxon>Nematoda</taxon>
        <taxon>Chromadorea</taxon>
        <taxon>Rhabditida</taxon>
        <taxon>Rhabditina</taxon>
        <taxon>Rhabditomorpha</taxon>
        <taxon>Rhabditoidea</taxon>
        <taxon>Rhabditidae</taxon>
        <taxon>Peloderinae</taxon>
        <taxon>Caenorhabditis</taxon>
    </lineage>
</organism>
<dbReference type="RefSeq" id="XP_045098250.1">
    <property type="nucleotide sequence ID" value="XM_045244854.1"/>
</dbReference>
<evidence type="ECO:0000313" key="1">
    <source>
        <dbReference type="EMBL" id="CAR98679.1"/>
    </source>
</evidence>
<dbReference type="HOGENOM" id="CLU_3299871_0_0_1"/>
<dbReference type="GeneID" id="68916723"/>
<dbReference type="Proteomes" id="UP000008549">
    <property type="component" value="Unassembled WGS sequence"/>
</dbReference>
<protein>
    <submittedName>
        <fullName evidence="1">Protein CBG25229</fullName>
    </submittedName>
</protein>
<keyword evidence="2" id="KW-1185">Reference proteome</keyword>
<reference evidence="1 2" key="2">
    <citation type="journal article" date="2011" name="PLoS Genet.">
        <title>Caenorhabditis briggsae recombinant inbred line genotypes reveal inter-strain incompatibility and the evolution of recombination.</title>
        <authorList>
            <person name="Ross J.A."/>
            <person name="Koboldt D.C."/>
            <person name="Staisch J.E."/>
            <person name="Chamberlin H.M."/>
            <person name="Gupta B.P."/>
            <person name="Miller R.D."/>
            <person name="Baird S.E."/>
            <person name="Haag E.S."/>
        </authorList>
    </citation>
    <scope>NUCLEOTIDE SEQUENCE [LARGE SCALE GENOMIC DNA]</scope>
    <source>
        <strain evidence="1 2">AF16</strain>
    </source>
</reference>
<dbReference type="InParanoid" id="B6IFJ9"/>
<name>B6IFJ9_CAEBR</name>
<evidence type="ECO:0000313" key="2">
    <source>
        <dbReference type="Proteomes" id="UP000008549"/>
    </source>
</evidence>
<gene>
    <name evidence="1" type="ORF">CBG25229</name>
    <name evidence="1" type="ORF">CBG_25229</name>
</gene>
<dbReference type="EMBL" id="HE600906">
    <property type="protein sequence ID" value="CAR98679.1"/>
    <property type="molecule type" value="Genomic_DNA"/>
</dbReference>
<dbReference type="CTD" id="68916723"/>
<dbReference type="AlphaFoldDB" id="B6IFJ9"/>
<proteinExistence type="predicted"/>
<reference evidence="1 2" key="1">
    <citation type="journal article" date="2003" name="PLoS Biol.">
        <title>The genome sequence of Caenorhabditis briggsae: a platform for comparative genomics.</title>
        <authorList>
            <person name="Stein L.D."/>
            <person name="Bao Z."/>
            <person name="Blasiar D."/>
            <person name="Blumenthal T."/>
            <person name="Brent M.R."/>
            <person name="Chen N."/>
            <person name="Chinwalla A."/>
            <person name="Clarke L."/>
            <person name="Clee C."/>
            <person name="Coghlan A."/>
            <person name="Coulson A."/>
            <person name="D'Eustachio P."/>
            <person name="Fitch D.H."/>
            <person name="Fulton L.A."/>
            <person name="Fulton R.E."/>
            <person name="Griffiths-Jones S."/>
            <person name="Harris T.W."/>
            <person name="Hillier L.W."/>
            <person name="Kamath R."/>
            <person name="Kuwabara P.E."/>
            <person name="Mardis E.R."/>
            <person name="Marra M.A."/>
            <person name="Miner T.L."/>
            <person name="Minx P."/>
            <person name="Mullikin J.C."/>
            <person name="Plumb R.W."/>
            <person name="Rogers J."/>
            <person name="Schein J.E."/>
            <person name="Sohrmann M."/>
            <person name="Spieth J."/>
            <person name="Stajich J.E."/>
            <person name="Wei C."/>
            <person name="Willey D."/>
            <person name="Wilson R.K."/>
            <person name="Durbin R."/>
            <person name="Waterston R.H."/>
        </authorList>
    </citation>
    <scope>NUCLEOTIDE SEQUENCE [LARGE SCALE GENOMIC DNA]</scope>
    <source>
        <strain evidence="1 2">AF16</strain>
    </source>
</reference>
<accession>B6IFJ9</accession>
<sequence length="40" mass="4644">MQIPITDHFLSSLELFLLSSFLLNKKSKSNCCVFYNSVEF</sequence>
<dbReference type="KEGG" id="cbr:CBG_25229"/>